<sequence>MKKENLIDIDKLCTHYEVELSFFEQIEQIGLIEISTLTQHQYLHKKHIDNVEKVLRLYNDLKVNMEGIDVIFNLLDKITMLQEELIQLKNRLDIYENE</sequence>
<evidence type="ECO:0000313" key="2">
    <source>
        <dbReference type="EMBL" id="VAV85318.1"/>
    </source>
</evidence>
<evidence type="ECO:0008006" key="3">
    <source>
        <dbReference type="Google" id="ProtNLM"/>
    </source>
</evidence>
<name>A0A3B0RBH2_9ZZZZ</name>
<reference evidence="2" key="1">
    <citation type="submission" date="2018-06" db="EMBL/GenBank/DDBJ databases">
        <authorList>
            <person name="Zhirakovskaya E."/>
        </authorList>
    </citation>
    <scope>NUCLEOTIDE SEQUENCE</scope>
</reference>
<proteinExistence type="predicted"/>
<dbReference type="AlphaFoldDB" id="A0A3B0RBH2"/>
<dbReference type="Pfam" id="PF13591">
    <property type="entry name" value="MerR_2"/>
    <property type="match status" value="1"/>
</dbReference>
<gene>
    <name evidence="2" type="ORF">MNBD_BACTEROID02-1327</name>
</gene>
<accession>A0A3B0RBH2</accession>
<evidence type="ECO:0000256" key="1">
    <source>
        <dbReference type="SAM" id="Coils"/>
    </source>
</evidence>
<feature type="coiled-coil region" evidence="1">
    <location>
        <begin position="71"/>
        <end position="98"/>
    </location>
</feature>
<dbReference type="EMBL" id="UOEB01000215">
    <property type="protein sequence ID" value="VAV85318.1"/>
    <property type="molecule type" value="Genomic_DNA"/>
</dbReference>
<organism evidence="2">
    <name type="scientific">hydrothermal vent metagenome</name>
    <dbReference type="NCBI Taxonomy" id="652676"/>
    <lineage>
        <taxon>unclassified sequences</taxon>
        <taxon>metagenomes</taxon>
        <taxon>ecological metagenomes</taxon>
    </lineage>
</organism>
<dbReference type="Gene3D" id="1.10.1660.10">
    <property type="match status" value="1"/>
</dbReference>
<keyword evidence="1" id="KW-0175">Coiled coil</keyword>
<protein>
    <recommendedName>
        <fullName evidence="3">MerR family transcriptional regulator</fullName>
    </recommendedName>
</protein>